<reference evidence="2 3" key="1">
    <citation type="journal article" date="2008" name="Nature">
        <title>The Phaeodactylum genome reveals the evolutionary history of diatom genomes.</title>
        <authorList>
            <person name="Bowler C."/>
            <person name="Allen A.E."/>
            <person name="Badger J.H."/>
            <person name="Grimwood J."/>
            <person name="Jabbari K."/>
            <person name="Kuo A."/>
            <person name="Maheswari U."/>
            <person name="Martens C."/>
            <person name="Maumus F."/>
            <person name="Otillar R.P."/>
            <person name="Rayko E."/>
            <person name="Salamov A."/>
            <person name="Vandepoele K."/>
            <person name="Beszteri B."/>
            <person name="Gruber A."/>
            <person name="Heijde M."/>
            <person name="Katinka M."/>
            <person name="Mock T."/>
            <person name="Valentin K."/>
            <person name="Verret F."/>
            <person name="Berges J.A."/>
            <person name="Brownlee C."/>
            <person name="Cadoret J.P."/>
            <person name="Chiovitti A."/>
            <person name="Choi C.J."/>
            <person name="Coesel S."/>
            <person name="De Martino A."/>
            <person name="Detter J.C."/>
            <person name="Durkin C."/>
            <person name="Falciatore A."/>
            <person name="Fournet J."/>
            <person name="Haruta M."/>
            <person name="Huysman M.J."/>
            <person name="Jenkins B.D."/>
            <person name="Jiroutova K."/>
            <person name="Jorgensen R.E."/>
            <person name="Joubert Y."/>
            <person name="Kaplan A."/>
            <person name="Kroger N."/>
            <person name="Kroth P.G."/>
            <person name="La Roche J."/>
            <person name="Lindquist E."/>
            <person name="Lommer M."/>
            <person name="Martin-Jezequel V."/>
            <person name="Lopez P.J."/>
            <person name="Lucas S."/>
            <person name="Mangogna M."/>
            <person name="McGinnis K."/>
            <person name="Medlin L.K."/>
            <person name="Montsant A."/>
            <person name="Oudot-Le Secq M.P."/>
            <person name="Napoli C."/>
            <person name="Obornik M."/>
            <person name="Parker M.S."/>
            <person name="Petit J.L."/>
            <person name="Porcel B.M."/>
            <person name="Poulsen N."/>
            <person name="Robison M."/>
            <person name="Rychlewski L."/>
            <person name="Rynearson T.A."/>
            <person name="Schmutz J."/>
            <person name="Shapiro H."/>
            <person name="Siaut M."/>
            <person name="Stanley M."/>
            <person name="Sussman M.R."/>
            <person name="Taylor A.R."/>
            <person name="Vardi A."/>
            <person name="von Dassow P."/>
            <person name="Vyverman W."/>
            <person name="Willis A."/>
            <person name="Wyrwicz L.S."/>
            <person name="Rokhsar D.S."/>
            <person name="Weissenbach J."/>
            <person name="Armbrust E.V."/>
            <person name="Green B.R."/>
            <person name="Van de Peer Y."/>
            <person name="Grigoriev I.V."/>
        </authorList>
    </citation>
    <scope>NUCLEOTIDE SEQUENCE [LARGE SCALE GENOMIC DNA]</scope>
    <source>
        <strain evidence="2 3">CCAP 1055/1</strain>
    </source>
</reference>
<dbReference type="PROSITE" id="PS50235">
    <property type="entry name" value="USP_3"/>
    <property type="match status" value="1"/>
</dbReference>
<evidence type="ECO:0000313" key="2">
    <source>
        <dbReference type="EMBL" id="EEC44634.1"/>
    </source>
</evidence>
<dbReference type="InterPro" id="IPR028889">
    <property type="entry name" value="USP"/>
</dbReference>
<dbReference type="InterPro" id="IPR001394">
    <property type="entry name" value="Peptidase_C19_UCH"/>
</dbReference>
<sequence>GACGLSNLGNTCYANSAIQCMSYLPLLRAYLLSSQYKTAGDLNRDNPLGTGGKLLEEFAELLRSMWSAKLGEKSPVRFRSQLGKVNDQFSGADQQDAQEFLNYMLDVLHEDSNKPGEGLYMQSFCVWFRGMLTLRCLSCRFLRRNRSIMADVAMGQVLNTVTCPQCNFSSRNFDPFNLLSIPIPTAQVAGDGMDLGVCLTEFCKTQNLSLSDNWKCPRCKKFRQGQQNMNLWRLPDLLTFHLKRFNMSARWREKLTTKINFPLTGLDLRHWCHKESPAVQVDPMESSVYDLIGVVNHYGSMTGGHYAVSESAEPLWLQFDDELVEPLAPEHVVSEMAYVLFYRR</sequence>
<name>B7G9X2_PHATC</name>
<keyword evidence="3" id="KW-1185">Reference proteome</keyword>
<dbReference type="OrthoDB" id="292964at2759"/>
<dbReference type="InParanoid" id="B7G9X2"/>
<organism evidence="2 3">
    <name type="scientific">Phaeodactylum tricornutum (strain CCAP 1055/1)</name>
    <dbReference type="NCBI Taxonomy" id="556484"/>
    <lineage>
        <taxon>Eukaryota</taxon>
        <taxon>Sar</taxon>
        <taxon>Stramenopiles</taxon>
        <taxon>Ochrophyta</taxon>
        <taxon>Bacillariophyta</taxon>
        <taxon>Bacillariophyceae</taxon>
        <taxon>Bacillariophycidae</taxon>
        <taxon>Naviculales</taxon>
        <taxon>Phaeodactylaceae</taxon>
        <taxon>Phaeodactylum</taxon>
    </lineage>
</organism>
<dbReference type="EMBL" id="CM000623">
    <property type="protein sequence ID" value="EEC44634.1"/>
    <property type="molecule type" value="Genomic_DNA"/>
</dbReference>
<dbReference type="PROSITE" id="PS00973">
    <property type="entry name" value="USP_2"/>
    <property type="match status" value="1"/>
</dbReference>
<dbReference type="Proteomes" id="UP000000759">
    <property type="component" value="Chromosome 21"/>
</dbReference>
<dbReference type="InterPro" id="IPR038765">
    <property type="entry name" value="Papain-like_cys_pep_sf"/>
</dbReference>
<reference evidence="3" key="2">
    <citation type="submission" date="2008-08" db="EMBL/GenBank/DDBJ databases">
        <authorList>
            <consortium name="Diatom Consortium"/>
            <person name="Grigoriev I."/>
            <person name="Grimwood J."/>
            <person name="Kuo A."/>
            <person name="Otillar R.P."/>
            <person name="Salamov A."/>
            <person name="Detter J.C."/>
            <person name="Lindquist E."/>
            <person name="Shapiro H."/>
            <person name="Lucas S."/>
            <person name="Glavina del Rio T."/>
            <person name="Pitluck S."/>
            <person name="Rokhsar D."/>
            <person name="Bowler C."/>
        </authorList>
    </citation>
    <scope>GENOME REANNOTATION</scope>
    <source>
        <strain evidence="3">CCAP 1055/1</strain>
    </source>
</reference>
<accession>B7G9X2</accession>
<dbReference type="InterPro" id="IPR050185">
    <property type="entry name" value="Ub_carboxyl-term_hydrolase"/>
</dbReference>
<evidence type="ECO:0000259" key="1">
    <source>
        <dbReference type="PROSITE" id="PS50235"/>
    </source>
</evidence>
<dbReference type="GeneID" id="7195696"/>
<dbReference type="Pfam" id="PF00443">
    <property type="entry name" value="UCH"/>
    <property type="match status" value="1"/>
</dbReference>
<feature type="non-terminal residue" evidence="2">
    <location>
        <position position="1"/>
    </location>
</feature>
<dbReference type="KEGG" id="pti:PHATRDRAFT_2936"/>
<dbReference type="PaxDb" id="2850-Phatr2936"/>
<dbReference type="GO" id="GO:0004843">
    <property type="term" value="F:cysteine-type deubiquitinase activity"/>
    <property type="evidence" value="ECO:0007669"/>
    <property type="project" value="InterPro"/>
</dbReference>
<evidence type="ECO:0000313" key="3">
    <source>
        <dbReference type="Proteomes" id="UP000000759"/>
    </source>
</evidence>
<proteinExistence type="predicted"/>
<feature type="domain" description="USP" evidence="1">
    <location>
        <begin position="3"/>
        <end position="344"/>
    </location>
</feature>
<gene>
    <name evidence="2" type="ORF">PHATRDRAFT_2936</name>
</gene>
<protein>
    <recommendedName>
        <fullName evidence="1">USP domain-containing protein</fullName>
    </recommendedName>
</protein>
<dbReference type="Gene3D" id="3.90.70.10">
    <property type="entry name" value="Cysteine proteinases"/>
    <property type="match status" value="1"/>
</dbReference>
<dbReference type="InterPro" id="IPR018200">
    <property type="entry name" value="USP_CS"/>
</dbReference>
<dbReference type="PROSITE" id="PS00972">
    <property type="entry name" value="USP_1"/>
    <property type="match status" value="1"/>
</dbReference>
<dbReference type="SUPFAM" id="SSF54001">
    <property type="entry name" value="Cysteine proteinases"/>
    <property type="match status" value="1"/>
</dbReference>
<dbReference type="GO" id="GO:0016579">
    <property type="term" value="P:protein deubiquitination"/>
    <property type="evidence" value="ECO:0007669"/>
    <property type="project" value="InterPro"/>
</dbReference>
<dbReference type="MEROPS" id="C19.058"/>
<feature type="non-terminal residue" evidence="2">
    <location>
        <position position="344"/>
    </location>
</feature>
<dbReference type="AlphaFoldDB" id="B7G9X2"/>
<dbReference type="eggNOG" id="KOG1868">
    <property type="taxonomic scope" value="Eukaryota"/>
</dbReference>
<dbReference type="CDD" id="cd02674">
    <property type="entry name" value="Peptidase_C19R"/>
    <property type="match status" value="1"/>
</dbReference>
<dbReference type="STRING" id="556484.B7G9X2"/>
<dbReference type="RefSeq" id="XP_002183965.1">
    <property type="nucleotide sequence ID" value="XM_002183929.1"/>
</dbReference>
<dbReference type="PANTHER" id="PTHR21646">
    <property type="entry name" value="UBIQUITIN CARBOXYL-TERMINAL HYDROLASE"/>
    <property type="match status" value="1"/>
</dbReference>
<dbReference type="PANTHER" id="PTHR21646:SF46">
    <property type="entry name" value="UBIQUITIN CARBOXYL-TERMINAL HYDROLASE"/>
    <property type="match status" value="1"/>
</dbReference>